<organism evidence="1">
    <name type="scientific">uncultured Caudovirales phage</name>
    <dbReference type="NCBI Taxonomy" id="2100421"/>
    <lineage>
        <taxon>Viruses</taxon>
        <taxon>Duplodnaviria</taxon>
        <taxon>Heunggongvirae</taxon>
        <taxon>Uroviricota</taxon>
        <taxon>Caudoviricetes</taxon>
        <taxon>Peduoviridae</taxon>
        <taxon>Maltschvirus</taxon>
        <taxon>Maltschvirus maltsch</taxon>
    </lineage>
</organism>
<gene>
    <name evidence="1" type="ORF">UFOVP862_11</name>
</gene>
<proteinExistence type="predicted"/>
<reference evidence="1" key="1">
    <citation type="submission" date="2020-04" db="EMBL/GenBank/DDBJ databases">
        <authorList>
            <person name="Chiriac C."/>
            <person name="Salcher M."/>
            <person name="Ghai R."/>
            <person name="Kavagutti S V."/>
        </authorList>
    </citation>
    <scope>NUCLEOTIDE SEQUENCE</scope>
</reference>
<name>A0A6J5PD38_9CAUD</name>
<protein>
    <submittedName>
        <fullName evidence="1">Gp6 domain containing protein</fullName>
    </submittedName>
</protein>
<accession>A0A6J5PD38</accession>
<dbReference type="EMBL" id="LR796813">
    <property type="protein sequence ID" value="CAB4167361.1"/>
    <property type="molecule type" value="Genomic_DNA"/>
</dbReference>
<evidence type="ECO:0000313" key="1">
    <source>
        <dbReference type="EMBL" id="CAB4167361.1"/>
    </source>
</evidence>
<sequence>MSAIPTTLDDVRAWLKKGHQEDDPAIAASLRAAVSMWEAATNRGVAVMSEEEWMAIRLQVGGLEPWRGDDAVTPEPHPFIQTIRRMHSDQSIG</sequence>